<keyword evidence="5" id="KW-1185">Reference proteome</keyword>
<evidence type="ECO:0000313" key="4">
    <source>
        <dbReference type="EMBL" id="MFD0964949.1"/>
    </source>
</evidence>
<dbReference type="GO" id="GO:0004177">
    <property type="term" value="F:aminopeptidase activity"/>
    <property type="evidence" value="ECO:0007669"/>
    <property type="project" value="UniProtKB-KW"/>
</dbReference>
<dbReference type="InterPro" id="IPR034015">
    <property type="entry name" value="M1_LTA4H"/>
</dbReference>
<dbReference type="EMBL" id="JBHTJM010000010">
    <property type="protein sequence ID" value="MFD0964949.1"/>
    <property type="molecule type" value="Genomic_DNA"/>
</dbReference>
<dbReference type="InterPro" id="IPR042097">
    <property type="entry name" value="Aminopeptidase_N-like_N_sf"/>
</dbReference>
<evidence type="ECO:0000259" key="2">
    <source>
        <dbReference type="Pfam" id="PF01433"/>
    </source>
</evidence>
<accession>A0ABW3I536</accession>
<feature type="signal peptide" evidence="1">
    <location>
        <begin position="1"/>
        <end position="17"/>
    </location>
</feature>
<protein>
    <submittedName>
        <fullName evidence="4">M1 family metallopeptidase</fullName>
        <ecNumber evidence="4">3.4.11.-</ecNumber>
    </submittedName>
</protein>
<dbReference type="RefSeq" id="WP_377716623.1">
    <property type="nucleotide sequence ID" value="NZ_JBHTJM010000010.1"/>
</dbReference>
<dbReference type="InterPro" id="IPR027268">
    <property type="entry name" value="Peptidase_M4/M1_CTD_sf"/>
</dbReference>
<dbReference type="InterPro" id="IPR014782">
    <property type="entry name" value="Peptidase_M1_dom"/>
</dbReference>
<dbReference type="Pfam" id="PF17900">
    <property type="entry name" value="Peptidase_M1_N"/>
    <property type="match status" value="1"/>
</dbReference>
<organism evidence="4 5">
    <name type="scientific">Pseudofulvibacter geojedonensis</name>
    <dbReference type="NCBI Taxonomy" id="1123758"/>
    <lineage>
        <taxon>Bacteria</taxon>
        <taxon>Pseudomonadati</taxon>
        <taxon>Bacteroidota</taxon>
        <taxon>Flavobacteriia</taxon>
        <taxon>Flavobacteriales</taxon>
        <taxon>Flavobacteriaceae</taxon>
        <taxon>Pseudofulvibacter</taxon>
    </lineage>
</organism>
<dbReference type="Gene3D" id="2.60.40.1730">
    <property type="entry name" value="tricorn interacting facor f3 domain"/>
    <property type="match status" value="1"/>
</dbReference>
<feature type="domain" description="Peptidase M1 membrane alanine aminopeptidase" evidence="2">
    <location>
        <begin position="270"/>
        <end position="473"/>
    </location>
</feature>
<dbReference type="CDD" id="cd09603">
    <property type="entry name" value="M1_APN_like"/>
    <property type="match status" value="1"/>
</dbReference>
<feature type="domain" description="Aminopeptidase N-like N-terminal" evidence="3">
    <location>
        <begin position="48"/>
        <end position="220"/>
    </location>
</feature>
<dbReference type="Gene3D" id="1.10.390.10">
    <property type="entry name" value="Neutral Protease Domain 2"/>
    <property type="match status" value="1"/>
</dbReference>
<gene>
    <name evidence="4" type="ORF">ACFQ1O_13110</name>
</gene>
<reference evidence="5" key="1">
    <citation type="journal article" date="2019" name="Int. J. Syst. Evol. Microbiol.">
        <title>The Global Catalogue of Microorganisms (GCM) 10K type strain sequencing project: providing services to taxonomists for standard genome sequencing and annotation.</title>
        <authorList>
            <consortium name="The Broad Institute Genomics Platform"/>
            <consortium name="The Broad Institute Genome Sequencing Center for Infectious Disease"/>
            <person name="Wu L."/>
            <person name="Ma J."/>
        </authorList>
    </citation>
    <scope>NUCLEOTIDE SEQUENCE [LARGE SCALE GENOMIC DNA]</scope>
    <source>
        <strain evidence="5">CCUG 62114</strain>
    </source>
</reference>
<keyword evidence="4" id="KW-0645">Protease</keyword>
<evidence type="ECO:0000256" key="1">
    <source>
        <dbReference type="SAM" id="SignalP"/>
    </source>
</evidence>
<keyword evidence="4" id="KW-0378">Hydrolase</keyword>
<dbReference type="Pfam" id="PF01433">
    <property type="entry name" value="Peptidase_M1"/>
    <property type="match status" value="1"/>
</dbReference>
<comment type="caution">
    <text evidence="4">The sequence shown here is derived from an EMBL/GenBank/DDBJ whole genome shotgun (WGS) entry which is preliminary data.</text>
</comment>
<dbReference type="Proteomes" id="UP001596997">
    <property type="component" value="Unassembled WGS sequence"/>
</dbReference>
<keyword evidence="1" id="KW-0732">Signal</keyword>
<dbReference type="PANTHER" id="PTHR45726">
    <property type="entry name" value="LEUKOTRIENE A-4 HYDROLASE"/>
    <property type="match status" value="1"/>
</dbReference>
<dbReference type="PANTHER" id="PTHR45726:SF3">
    <property type="entry name" value="LEUKOTRIENE A-4 HYDROLASE"/>
    <property type="match status" value="1"/>
</dbReference>
<dbReference type="InterPro" id="IPR045357">
    <property type="entry name" value="Aminopeptidase_N-like_N"/>
</dbReference>
<feature type="chain" id="PRO_5045182355" evidence="1">
    <location>
        <begin position="18"/>
        <end position="548"/>
    </location>
</feature>
<dbReference type="SUPFAM" id="SSF63737">
    <property type="entry name" value="Leukotriene A4 hydrolase N-terminal domain"/>
    <property type="match status" value="1"/>
</dbReference>
<proteinExistence type="predicted"/>
<keyword evidence="4" id="KW-0031">Aminopeptidase</keyword>
<evidence type="ECO:0000259" key="3">
    <source>
        <dbReference type="Pfam" id="PF17900"/>
    </source>
</evidence>
<name>A0ABW3I536_9FLAO</name>
<dbReference type="SUPFAM" id="SSF55486">
    <property type="entry name" value="Metalloproteases ('zincins'), catalytic domain"/>
    <property type="match status" value="1"/>
</dbReference>
<evidence type="ECO:0000313" key="5">
    <source>
        <dbReference type="Proteomes" id="UP001596997"/>
    </source>
</evidence>
<sequence length="548" mass="63983">MKNIYTFFLLLPLFLSAQNGLFEHKETFTRQDSLRGSITPERAWWDLKHYTLSVEVFPKTKTIKGSNIINFKVLKPAKRLQIDLQKPLKITQVIYKNNELNFTREGNVFWIDFPDNLTINSNESITIFYEGTPTESKNPPWSGGITWRKDKNGTDFIASSNQGIGASIWWPNKDHSYDEPDNGIDMFITVPEHLTDVSNGRLIDIKHNKEAKTKTFHWQVINPINNYGVNINIGDYTHFSEVYKGEKGNLDCQYWVLKHHLSKAKEQFKQATMTIEAFEHWFGPYPFYEDSFKLVEAPYLGMEHQSSVTYGNKYRNGYLGSDLSGTGVGLKFDFIIVHESGHEWFANNITHKDVADMWIHEGFTAYSENLYVDYHFSTEEANTYVIGTRRMIKNDKPLIGQYCVNNEGSGDMYYKGANIIHTIRQMVNDDEKWRNILRGLNEEFYHQQVTTQQIENYIINQSGLDLKGFFNQYLRTTKIPILEYQIDKNVVKFKFNNSVNNLNFPIKVYINNKAVWLNVSNKLQVFKSNKPIKTFIVDKNFYLKHQKK</sequence>
<dbReference type="EC" id="3.4.11.-" evidence="4"/>